<dbReference type="Pfam" id="PF00732">
    <property type="entry name" value="GMC_oxred_N"/>
    <property type="match status" value="1"/>
</dbReference>
<evidence type="ECO:0000256" key="4">
    <source>
        <dbReference type="ARBA" id="ARBA00022827"/>
    </source>
</evidence>
<sequence length="529" mass="58542">MKAEMMQWDVAIVGAGMGGAAFGYALARAGHTVVFIEKGMMAFADDGADDPDTPDEQLRLQHGRWPTQILARVDGRETSFYPPLGCGAGGSTLLYAGTLERLSAADFEEATGRPEWPFPYRTLEPYYREVESLFRVRGSPDPFFDGPPSILRKPPSLTTSDRDLFNLLKRKGLKPYQLHNACESKPGCLACGGTICHRSCKHDAGRVLVESALRTGRVTFLDRCTVETIDADATAVKGLICRRNSERVVVQASFYALAAGALSTPLLLQRSANRFWPNGVANSSDMVGRNLMFHVSDFVAVWPRGRSGIVDAERSLAIRDFYKCGDDDFGIIQSTGMAATMGNIVHVLKGMIDTGPLGWLRPLRRMLYAPALIAAWLLGRATILATVLEDYPYLDNRVRPHPHHPDTIYFEYVIRPELRQRVRRFRRIYRAAFRPRRTMILTPNINLNFGHPCGTCRAGSDPLSSVVDGDNRSHDVDNLFIVDASFFPRSGGVNPSLTIAANGLRVGELLSAWLHRIKKSPEDGDRATS</sequence>
<evidence type="ECO:0000256" key="1">
    <source>
        <dbReference type="ARBA" id="ARBA00001974"/>
    </source>
</evidence>
<dbReference type="InterPro" id="IPR036188">
    <property type="entry name" value="FAD/NAD-bd_sf"/>
</dbReference>
<accession>A0A922NZU6</accession>
<dbReference type="OrthoDB" id="9798604at2"/>
<evidence type="ECO:0000313" key="9">
    <source>
        <dbReference type="Proteomes" id="UP000052167"/>
    </source>
</evidence>
<gene>
    <name evidence="8" type="ORF">GV68_06325</name>
</gene>
<dbReference type="AlphaFoldDB" id="A0A922NZU6"/>
<dbReference type="PANTHER" id="PTHR42784:SF1">
    <property type="entry name" value="PYRANOSE 2-OXIDASE"/>
    <property type="match status" value="1"/>
</dbReference>
<feature type="domain" description="Glucose-methanol-choline oxidoreductase N-terminal" evidence="6">
    <location>
        <begin position="77"/>
        <end position="295"/>
    </location>
</feature>
<dbReference type="GO" id="GO:0050660">
    <property type="term" value="F:flavin adenine dinucleotide binding"/>
    <property type="evidence" value="ECO:0007669"/>
    <property type="project" value="InterPro"/>
</dbReference>
<protein>
    <recommendedName>
        <fullName evidence="10">Glucose-methanol-choline oxidoreductase</fullName>
    </recommendedName>
</protein>
<dbReference type="EMBL" id="JOKJ01000015">
    <property type="protein sequence ID" value="KEQ06665.1"/>
    <property type="molecule type" value="Genomic_DNA"/>
</dbReference>
<comment type="caution">
    <text evidence="8">The sequence shown here is derived from an EMBL/GenBank/DDBJ whole genome shotgun (WGS) entry which is preliminary data.</text>
</comment>
<evidence type="ECO:0000313" key="8">
    <source>
        <dbReference type="EMBL" id="KEQ06665.1"/>
    </source>
</evidence>
<dbReference type="InterPro" id="IPR000172">
    <property type="entry name" value="GMC_OxRdtase_N"/>
</dbReference>
<comment type="similarity">
    <text evidence="2">Belongs to the GMC oxidoreductase family.</text>
</comment>
<dbReference type="Proteomes" id="UP000052167">
    <property type="component" value="Unassembled WGS sequence"/>
</dbReference>
<dbReference type="Pfam" id="PF13450">
    <property type="entry name" value="NAD_binding_8"/>
    <property type="match status" value="1"/>
</dbReference>
<dbReference type="InterPro" id="IPR007867">
    <property type="entry name" value="GMC_OxRtase_C"/>
</dbReference>
<proteinExistence type="inferred from homology"/>
<comment type="cofactor">
    <cofactor evidence="1">
        <name>FAD</name>
        <dbReference type="ChEBI" id="CHEBI:57692"/>
    </cofactor>
</comment>
<dbReference type="Pfam" id="PF05199">
    <property type="entry name" value="GMC_oxred_C"/>
    <property type="match status" value="1"/>
</dbReference>
<keyword evidence="3" id="KW-0285">Flavoprotein</keyword>
<keyword evidence="4" id="KW-0274">FAD</keyword>
<evidence type="ECO:0000256" key="2">
    <source>
        <dbReference type="ARBA" id="ARBA00010790"/>
    </source>
</evidence>
<evidence type="ECO:0000259" key="7">
    <source>
        <dbReference type="Pfam" id="PF05199"/>
    </source>
</evidence>
<evidence type="ECO:0000256" key="3">
    <source>
        <dbReference type="ARBA" id="ARBA00022630"/>
    </source>
</evidence>
<evidence type="ECO:0000259" key="6">
    <source>
        <dbReference type="Pfam" id="PF00732"/>
    </source>
</evidence>
<dbReference type="Gene3D" id="3.50.50.60">
    <property type="entry name" value="FAD/NAD(P)-binding domain"/>
    <property type="match status" value="2"/>
</dbReference>
<dbReference type="PANTHER" id="PTHR42784">
    <property type="entry name" value="PYRANOSE 2-OXIDASE"/>
    <property type="match status" value="1"/>
</dbReference>
<dbReference type="GO" id="GO:0016614">
    <property type="term" value="F:oxidoreductase activity, acting on CH-OH group of donors"/>
    <property type="evidence" value="ECO:0007669"/>
    <property type="project" value="InterPro"/>
</dbReference>
<evidence type="ECO:0008006" key="10">
    <source>
        <dbReference type="Google" id="ProtNLM"/>
    </source>
</evidence>
<name>A0A922NZU6_9HYPH</name>
<dbReference type="RefSeq" id="WP_139015054.1">
    <property type="nucleotide sequence ID" value="NZ_JOKI01000018.1"/>
</dbReference>
<keyword evidence="9" id="KW-1185">Reference proteome</keyword>
<evidence type="ECO:0000256" key="5">
    <source>
        <dbReference type="ARBA" id="ARBA00023002"/>
    </source>
</evidence>
<organism evidence="8 9">
    <name type="scientific">Pseudorhizobium pelagicum</name>
    <dbReference type="NCBI Taxonomy" id="1509405"/>
    <lineage>
        <taxon>Bacteria</taxon>
        <taxon>Pseudomonadati</taxon>
        <taxon>Pseudomonadota</taxon>
        <taxon>Alphaproteobacteria</taxon>
        <taxon>Hyphomicrobiales</taxon>
        <taxon>Rhizobiaceae</taxon>
        <taxon>Rhizobium/Agrobacterium group</taxon>
        <taxon>Pseudorhizobium</taxon>
    </lineage>
</organism>
<dbReference type="InterPro" id="IPR051473">
    <property type="entry name" value="P2Ox-like"/>
</dbReference>
<keyword evidence="5" id="KW-0560">Oxidoreductase</keyword>
<dbReference type="SUPFAM" id="SSF51905">
    <property type="entry name" value="FAD/NAD(P)-binding domain"/>
    <property type="match status" value="1"/>
</dbReference>
<reference evidence="8 9" key="1">
    <citation type="submission" date="2014-06" db="EMBL/GenBank/DDBJ databases">
        <title>Rhizobium pelagicum/R2-400B4.</title>
        <authorList>
            <person name="Kimes N.E."/>
            <person name="Lopez-Perez M."/>
        </authorList>
    </citation>
    <scope>NUCLEOTIDE SEQUENCE [LARGE SCALE GENOMIC DNA]</scope>
    <source>
        <strain evidence="8 9">R2-400B4</strain>
    </source>
</reference>
<feature type="domain" description="Glucose-methanol-choline oxidoreductase C-terminal" evidence="7">
    <location>
        <begin position="446"/>
        <end position="503"/>
    </location>
</feature>